<gene>
    <name evidence="6" type="ORF">BCR42DRAFT_406514</name>
</gene>
<protein>
    <recommendedName>
        <fullName evidence="4">Ornithine decarboxylase antizyme</fullName>
    </recommendedName>
</protein>
<keyword evidence="7" id="KW-1185">Reference proteome</keyword>
<comment type="caution">
    <text evidence="6">The sequence shown here is derived from an EMBL/GenBank/DDBJ whole genome shotgun (WGS) entry which is preliminary data.</text>
</comment>
<evidence type="ECO:0000313" key="7">
    <source>
        <dbReference type="Proteomes" id="UP000193560"/>
    </source>
</evidence>
<dbReference type="SUPFAM" id="SSF55729">
    <property type="entry name" value="Acyl-CoA N-acyltransferases (Nat)"/>
    <property type="match status" value="1"/>
</dbReference>
<comment type="function">
    <text evidence="1">Ornithine decarboxylase (ODC) antizyme protein that negatively regulates ODC activity and intracellular polyamine biosynthesis in response to increased intracellular polyamine levels. Binds to ODC monomers, inhibiting the assembly of the functional ODC homodimer, and targets the monomers for ubiquitin-independent proteolytic destruction by the 26S proteasome.</text>
</comment>
<comment type="subunit">
    <text evidence="3">Interacts with ODC and thereby sterically blocks ODC homodimerization.</text>
</comment>
<dbReference type="GO" id="GO:0008073">
    <property type="term" value="F:ornithine decarboxylase inhibitor activity"/>
    <property type="evidence" value="ECO:0007669"/>
    <property type="project" value="InterPro"/>
</dbReference>
<sequence>MIIAKPAKKSVSIPLQTFLVPISSAPFVEQNLPTDAITFINRCEGDFVDKVFGKSNIINKVEQVLSITTTATGPYHQNQHTFQSQACIHNQTVFLCSPFVGTNTGKVKWAPGGFQSCITHLIDLAEETTGCSEMVVVIDQHDKTDSNTLLRAFMYLGFELLNPSLYNQNSGFTLVGYEF</sequence>
<dbReference type="InterPro" id="IPR038581">
    <property type="entry name" value="ODC_AZ_sf"/>
</dbReference>
<dbReference type="AlphaFoldDB" id="A0A1X2IUX8"/>
<evidence type="ECO:0000256" key="5">
    <source>
        <dbReference type="ARBA" id="ARBA00022758"/>
    </source>
</evidence>
<organism evidence="6 7">
    <name type="scientific">Absidia repens</name>
    <dbReference type="NCBI Taxonomy" id="90262"/>
    <lineage>
        <taxon>Eukaryota</taxon>
        <taxon>Fungi</taxon>
        <taxon>Fungi incertae sedis</taxon>
        <taxon>Mucoromycota</taxon>
        <taxon>Mucoromycotina</taxon>
        <taxon>Mucoromycetes</taxon>
        <taxon>Mucorales</taxon>
        <taxon>Cunninghamellaceae</taxon>
        <taxon>Absidia</taxon>
    </lineage>
</organism>
<name>A0A1X2IUX8_9FUNG</name>
<accession>A0A1X2IUX8</accession>
<reference evidence="6 7" key="1">
    <citation type="submission" date="2016-07" db="EMBL/GenBank/DDBJ databases">
        <title>Pervasive Adenine N6-methylation of Active Genes in Fungi.</title>
        <authorList>
            <consortium name="DOE Joint Genome Institute"/>
            <person name="Mondo S.J."/>
            <person name="Dannebaum R.O."/>
            <person name="Kuo R.C."/>
            <person name="Labutti K."/>
            <person name="Haridas S."/>
            <person name="Kuo A."/>
            <person name="Salamov A."/>
            <person name="Ahrendt S.R."/>
            <person name="Lipzen A."/>
            <person name="Sullivan W."/>
            <person name="Andreopoulos W.B."/>
            <person name="Clum A."/>
            <person name="Lindquist E."/>
            <person name="Daum C."/>
            <person name="Ramamoorthy G.K."/>
            <person name="Gryganskyi A."/>
            <person name="Culley D."/>
            <person name="Magnuson J.K."/>
            <person name="James T.Y."/>
            <person name="O'Malley M.A."/>
            <person name="Stajich J.E."/>
            <person name="Spatafora J.W."/>
            <person name="Visel A."/>
            <person name="Grigoriev I.V."/>
        </authorList>
    </citation>
    <scope>NUCLEOTIDE SEQUENCE [LARGE SCALE GENOMIC DNA]</scope>
    <source>
        <strain evidence="6 7">NRRL 1336</strain>
    </source>
</reference>
<dbReference type="InterPro" id="IPR002993">
    <property type="entry name" value="ODC_AZ"/>
</dbReference>
<dbReference type="PANTHER" id="PTHR10279:SF10">
    <property type="entry name" value="ORNITHINE DECARBOXYLASE ANTIZYME"/>
    <property type="match status" value="1"/>
</dbReference>
<dbReference type="Gene3D" id="3.40.630.60">
    <property type="match status" value="1"/>
</dbReference>
<dbReference type="PANTHER" id="PTHR10279">
    <property type="entry name" value="ORNITHINE DECARBOXYLASE ANTIZYME"/>
    <property type="match status" value="1"/>
</dbReference>
<dbReference type="GO" id="GO:0045732">
    <property type="term" value="P:positive regulation of protein catabolic process"/>
    <property type="evidence" value="ECO:0007669"/>
    <property type="project" value="TreeGrafter"/>
</dbReference>
<evidence type="ECO:0000256" key="4">
    <source>
        <dbReference type="ARBA" id="ARBA00017712"/>
    </source>
</evidence>
<comment type="similarity">
    <text evidence="2">Belongs to the ODC antizyme family.</text>
</comment>
<dbReference type="InterPro" id="IPR016181">
    <property type="entry name" value="Acyl_CoA_acyltransferase"/>
</dbReference>
<keyword evidence="5" id="KW-0688">Ribosomal frameshifting</keyword>
<dbReference type="OrthoDB" id="5959761at2759"/>
<evidence type="ECO:0000256" key="3">
    <source>
        <dbReference type="ARBA" id="ARBA00011486"/>
    </source>
</evidence>
<dbReference type="Pfam" id="PF02100">
    <property type="entry name" value="ODC_AZ"/>
    <property type="match status" value="1"/>
</dbReference>
<proteinExistence type="inferred from homology"/>
<dbReference type="GO" id="GO:0005737">
    <property type="term" value="C:cytoplasm"/>
    <property type="evidence" value="ECO:0007669"/>
    <property type="project" value="TreeGrafter"/>
</dbReference>
<evidence type="ECO:0000256" key="1">
    <source>
        <dbReference type="ARBA" id="ARBA00002307"/>
    </source>
</evidence>
<dbReference type="GO" id="GO:0005634">
    <property type="term" value="C:nucleus"/>
    <property type="evidence" value="ECO:0007669"/>
    <property type="project" value="TreeGrafter"/>
</dbReference>
<dbReference type="Proteomes" id="UP000193560">
    <property type="component" value="Unassembled WGS sequence"/>
</dbReference>
<evidence type="ECO:0000256" key="2">
    <source>
        <dbReference type="ARBA" id="ARBA00008796"/>
    </source>
</evidence>
<dbReference type="EMBL" id="MCGE01000004">
    <property type="protein sequence ID" value="ORZ22573.1"/>
    <property type="molecule type" value="Genomic_DNA"/>
</dbReference>
<dbReference type="GO" id="GO:0075523">
    <property type="term" value="P:viral translational frameshifting"/>
    <property type="evidence" value="ECO:0007669"/>
    <property type="project" value="UniProtKB-KW"/>
</dbReference>
<evidence type="ECO:0000313" key="6">
    <source>
        <dbReference type="EMBL" id="ORZ22573.1"/>
    </source>
</evidence>